<dbReference type="Pfam" id="PF25944">
    <property type="entry name" value="Beta-barrel_RND"/>
    <property type="match status" value="1"/>
</dbReference>
<feature type="domain" description="Multidrug resistance protein MdtA-like barrel-sandwich hybrid" evidence="10">
    <location>
        <begin position="96"/>
        <end position="238"/>
    </location>
</feature>
<reference evidence="13 14" key="1">
    <citation type="submission" date="2016-10" db="EMBL/GenBank/DDBJ databases">
        <authorList>
            <person name="de Groot N.N."/>
        </authorList>
    </citation>
    <scope>NUCLEOTIDE SEQUENCE [LARGE SCALE GENOMIC DNA]</scope>
    <source>
        <strain evidence="13 14">MT12</strain>
    </source>
</reference>
<evidence type="ECO:0000256" key="3">
    <source>
        <dbReference type="ARBA" id="ARBA00022448"/>
    </source>
</evidence>
<dbReference type="InterPro" id="IPR058626">
    <property type="entry name" value="MdtA-like_b-barrel"/>
</dbReference>
<dbReference type="Pfam" id="PF25917">
    <property type="entry name" value="BSH_RND"/>
    <property type="match status" value="1"/>
</dbReference>
<dbReference type="InterPro" id="IPR006143">
    <property type="entry name" value="RND_pump_MFP"/>
</dbReference>
<feature type="region of interest" description="Disordered" evidence="7">
    <location>
        <begin position="397"/>
        <end position="483"/>
    </location>
</feature>
<evidence type="ECO:0000256" key="8">
    <source>
        <dbReference type="SAM" id="Phobius"/>
    </source>
</evidence>
<organism evidence="13 14">
    <name type="scientific">Bradyrhizobium erythrophlei</name>
    <dbReference type="NCBI Taxonomy" id="1437360"/>
    <lineage>
        <taxon>Bacteria</taxon>
        <taxon>Pseudomonadati</taxon>
        <taxon>Pseudomonadota</taxon>
        <taxon>Alphaproteobacteria</taxon>
        <taxon>Hyphomicrobiales</taxon>
        <taxon>Nitrobacteraceae</taxon>
        <taxon>Bradyrhizobium</taxon>
    </lineage>
</organism>
<keyword evidence="3" id="KW-0813">Transport</keyword>
<dbReference type="GO" id="GO:1990281">
    <property type="term" value="C:efflux pump complex"/>
    <property type="evidence" value="ECO:0007669"/>
    <property type="project" value="TreeGrafter"/>
</dbReference>
<evidence type="ECO:0000259" key="9">
    <source>
        <dbReference type="Pfam" id="PF25876"/>
    </source>
</evidence>
<dbReference type="Gene3D" id="2.40.420.20">
    <property type="match status" value="1"/>
</dbReference>
<keyword evidence="6 8" id="KW-0472">Membrane</keyword>
<evidence type="ECO:0000259" key="10">
    <source>
        <dbReference type="Pfam" id="PF25917"/>
    </source>
</evidence>
<feature type="compositionally biased region" description="Basic and acidic residues" evidence="7">
    <location>
        <begin position="417"/>
        <end position="440"/>
    </location>
</feature>
<dbReference type="Pfam" id="PF25967">
    <property type="entry name" value="RND-MFP_C"/>
    <property type="match status" value="1"/>
</dbReference>
<evidence type="ECO:0000256" key="5">
    <source>
        <dbReference type="ARBA" id="ARBA00022519"/>
    </source>
</evidence>
<evidence type="ECO:0000256" key="4">
    <source>
        <dbReference type="ARBA" id="ARBA00022475"/>
    </source>
</evidence>
<dbReference type="EMBL" id="FNTH01000001">
    <property type="protein sequence ID" value="SEC06776.1"/>
    <property type="molecule type" value="Genomic_DNA"/>
</dbReference>
<sequence>MLFKPDSRDDEKSSAPRKRNLVSRLLGRMVSLLITLVILGGLGYLGWLAFQPKQNGGGGRGAGARPDLPVPVLAATPQVHDVPVYLDGVGSVKALNTVTVRSQVDGKLLKVNFVEGQDVKKDDVLGEIDPAIYQAQHDQAVAKKAQDVALLTNQKLDLTRYEQLAASNAGSKQQADTQRALVAQQEALIKADQAAIDNTGATLSYTKIVAPISGRAGLRQVDQGNIIHASDTTGLVILTQLQPIAVWFSLPQQQIMRVNAAAAKGQLAVDVFGNDGVTVIDTGKLTGIDNQVDPTTGTLKLKAELPNASYQLWPGQFVNVRLKVETLPQAIVVPTSAVQRGPAGTFSYVIGEDSTVTAKPVTVTQQNEHEAVIASGLTTSDRVVTTGFANLAEGSKVVVGKDDGPPAADLAPRKRGRTPDGKRGAQGEGQSKDQGKDAKQDGQGGGHRGRRDHSEGDQKGQTGPAPAPAAGGEQSGGAPKAQP</sequence>
<evidence type="ECO:0000313" key="13">
    <source>
        <dbReference type="EMBL" id="SEC06776.1"/>
    </source>
</evidence>
<dbReference type="OrthoDB" id="9783047at2"/>
<dbReference type="FunFam" id="2.40.420.20:FF:000001">
    <property type="entry name" value="Efflux RND transporter periplasmic adaptor subunit"/>
    <property type="match status" value="1"/>
</dbReference>
<keyword evidence="8" id="KW-1133">Transmembrane helix</keyword>
<evidence type="ECO:0000313" key="14">
    <source>
        <dbReference type="Proteomes" id="UP000198992"/>
    </source>
</evidence>
<evidence type="ECO:0000259" key="12">
    <source>
        <dbReference type="Pfam" id="PF25967"/>
    </source>
</evidence>
<dbReference type="InterPro" id="IPR058625">
    <property type="entry name" value="MdtA-like_BSH"/>
</dbReference>
<feature type="domain" description="Multidrug resistance protein MdtA-like C-terminal permuted SH3" evidence="12">
    <location>
        <begin position="329"/>
        <end position="387"/>
    </location>
</feature>
<dbReference type="SUPFAM" id="SSF111369">
    <property type="entry name" value="HlyD-like secretion proteins"/>
    <property type="match status" value="1"/>
</dbReference>
<dbReference type="Gene3D" id="2.40.30.170">
    <property type="match status" value="1"/>
</dbReference>
<comment type="subcellular location">
    <subcellularLocation>
        <location evidence="1">Cell membrane</location>
    </subcellularLocation>
</comment>
<dbReference type="NCBIfam" id="TIGR01730">
    <property type="entry name" value="RND_mfp"/>
    <property type="match status" value="1"/>
</dbReference>
<accession>A0A1H4PHA6</accession>
<name>A0A1H4PHA6_9BRAD</name>
<dbReference type="PANTHER" id="PTHR30469:SF12">
    <property type="entry name" value="MULTIDRUG RESISTANCE PROTEIN MDTA"/>
    <property type="match status" value="1"/>
</dbReference>
<dbReference type="Gene3D" id="1.10.287.470">
    <property type="entry name" value="Helix hairpin bin"/>
    <property type="match status" value="1"/>
</dbReference>
<dbReference type="InterPro" id="IPR058624">
    <property type="entry name" value="MdtA-like_HH"/>
</dbReference>
<evidence type="ECO:0000256" key="2">
    <source>
        <dbReference type="ARBA" id="ARBA00009477"/>
    </source>
</evidence>
<feature type="domain" description="Multidrug resistance protein MdtA-like beta-barrel" evidence="11">
    <location>
        <begin position="243"/>
        <end position="325"/>
    </location>
</feature>
<dbReference type="Pfam" id="PF25876">
    <property type="entry name" value="HH_MFP_RND"/>
    <property type="match status" value="1"/>
</dbReference>
<feature type="compositionally biased region" description="Low complexity" evidence="7">
    <location>
        <begin position="468"/>
        <end position="483"/>
    </location>
</feature>
<evidence type="ECO:0000256" key="7">
    <source>
        <dbReference type="SAM" id="MobiDB-lite"/>
    </source>
</evidence>
<dbReference type="AlphaFoldDB" id="A0A1H4PHA6"/>
<evidence type="ECO:0000256" key="1">
    <source>
        <dbReference type="ARBA" id="ARBA00004236"/>
    </source>
</evidence>
<dbReference type="Proteomes" id="UP000198992">
    <property type="component" value="Unassembled WGS sequence"/>
</dbReference>
<gene>
    <name evidence="13" type="ORF">SAMN05444164_0940</name>
</gene>
<keyword evidence="8" id="KW-0812">Transmembrane</keyword>
<evidence type="ECO:0000259" key="11">
    <source>
        <dbReference type="Pfam" id="PF25944"/>
    </source>
</evidence>
<dbReference type="GO" id="GO:0015562">
    <property type="term" value="F:efflux transmembrane transporter activity"/>
    <property type="evidence" value="ECO:0007669"/>
    <property type="project" value="TreeGrafter"/>
</dbReference>
<protein>
    <submittedName>
        <fullName evidence="13">Membrane fusion protein, multidrug efflux system</fullName>
    </submittedName>
</protein>
<dbReference type="InterPro" id="IPR058627">
    <property type="entry name" value="MdtA-like_C"/>
</dbReference>
<dbReference type="RefSeq" id="WP_092114507.1">
    <property type="nucleotide sequence ID" value="NZ_FNTH01000001.1"/>
</dbReference>
<dbReference type="PANTHER" id="PTHR30469">
    <property type="entry name" value="MULTIDRUG RESISTANCE PROTEIN MDTA"/>
    <property type="match status" value="1"/>
</dbReference>
<comment type="similarity">
    <text evidence="2">Belongs to the membrane fusion protein (MFP) (TC 8.A.1) family.</text>
</comment>
<dbReference type="FunFam" id="2.40.30.170:FF:000006">
    <property type="entry name" value="Multidrug resistance protein MdtA"/>
    <property type="match status" value="1"/>
</dbReference>
<evidence type="ECO:0000256" key="6">
    <source>
        <dbReference type="ARBA" id="ARBA00023136"/>
    </source>
</evidence>
<feature type="domain" description="Multidrug resistance protein MdtA-like alpha-helical hairpin" evidence="9">
    <location>
        <begin position="137"/>
        <end position="206"/>
    </location>
</feature>
<feature type="transmembrane region" description="Helical" evidence="8">
    <location>
        <begin position="25"/>
        <end position="50"/>
    </location>
</feature>
<keyword evidence="4" id="KW-1003">Cell membrane</keyword>
<proteinExistence type="inferred from homology"/>
<dbReference type="Gene3D" id="2.40.50.100">
    <property type="match status" value="1"/>
</dbReference>
<dbReference type="GO" id="GO:0030313">
    <property type="term" value="C:cell envelope"/>
    <property type="evidence" value="ECO:0007669"/>
    <property type="project" value="UniProtKB-SubCell"/>
</dbReference>
<keyword evidence="5" id="KW-0997">Cell inner membrane</keyword>